<evidence type="ECO:0000313" key="5">
    <source>
        <dbReference type="Proteomes" id="UP000283709"/>
    </source>
</evidence>
<evidence type="ECO:0000256" key="1">
    <source>
        <dbReference type="ARBA" id="ARBA00001933"/>
    </source>
</evidence>
<dbReference type="AlphaFoldDB" id="A0A3R7EVZ9"/>
<dbReference type="PANTHER" id="PTHR43713">
    <property type="entry name" value="GLUTAMATE-1-SEMIALDEHYDE 2,1-AMINOMUTASE"/>
    <property type="match status" value="1"/>
</dbReference>
<dbReference type="InterPro" id="IPR015424">
    <property type="entry name" value="PyrdxlP-dep_Trfase"/>
</dbReference>
<keyword evidence="2 3" id="KW-0663">Pyridoxal phosphate</keyword>
<dbReference type="Proteomes" id="UP000283709">
    <property type="component" value="Unassembled WGS sequence"/>
</dbReference>
<comment type="similarity">
    <text evidence="3">Belongs to the class-III pyridoxal-phosphate-dependent aminotransferase family.</text>
</comment>
<organism evidence="4 5">
    <name type="scientific">Paraburkholderia fungorum</name>
    <dbReference type="NCBI Taxonomy" id="134537"/>
    <lineage>
        <taxon>Bacteria</taxon>
        <taxon>Pseudomonadati</taxon>
        <taxon>Pseudomonadota</taxon>
        <taxon>Betaproteobacteria</taxon>
        <taxon>Burkholderiales</taxon>
        <taxon>Burkholderiaceae</taxon>
        <taxon>Paraburkholderia</taxon>
    </lineage>
</organism>
<dbReference type="GO" id="GO:0030170">
    <property type="term" value="F:pyridoxal phosphate binding"/>
    <property type="evidence" value="ECO:0007669"/>
    <property type="project" value="InterPro"/>
</dbReference>
<accession>A0A3R7EVZ9</accession>
<name>A0A3R7EVZ9_9BURK</name>
<comment type="cofactor">
    <cofactor evidence="1">
        <name>pyridoxal 5'-phosphate</name>
        <dbReference type="ChEBI" id="CHEBI:597326"/>
    </cofactor>
</comment>
<sequence length="455" mass="48773">MRSEAQAFSAAQSGAQHKAATLNEALAAASAAFAARNPLSARQYEQAVEVMPGGNTRSVLFYEPFPLAMAKGEGCRLWDADGHEYLDFIAEFSAGIYGHSHPQIRRAIDAALDGGLNLSGHNLLESRLAKALCERFASLESVRFTNSGTEANLMMLAVAKAFTGRSKIIVFVGGYHGGVLTFGRGHNAVNVPHEFLYAEYNDLDSVRGLLAANPSEVAAILVEPMQGASGCIVGEQDFLAGLRELATAQGVLLLFDEVMTSRLAPGGLQSTLGIKPDLTSLGKYIGGGMSFGAFGGRADIMQLFDPRKSHALQHAGTFNNNVMTMAAGFAGLTEIYTPEAARALSARGEALREAVNARFRAAGVALRFIGIGSLMNLQITDKPVRSVRDIDSSLNGFKDLFFFHLIENGIYLARRGYVVLSLPLTDVQTARFEAVVAAFIDRYAYLLPRSQHAAT</sequence>
<dbReference type="PANTHER" id="PTHR43713:SF3">
    <property type="entry name" value="GLUTAMATE-1-SEMIALDEHYDE 2,1-AMINOMUTASE 1, CHLOROPLASTIC-RELATED"/>
    <property type="match status" value="1"/>
</dbReference>
<dbReference type="Gene3D" id="3.40.640.10">
    <property type="entry name" value="Type I PLP-dependent aspartate aminotransferase-like (Major domain)"/>
    <property type="match status" value="1"/>
</dbReference>
<comment type="caution">
    <text evidence="4">The sequence shown here is derived from an EMBL/GenBank/DDBJ whole genome shotgun (WGS) entry which is preliminary data.</text>
</comment>
<protein>
    <submittedName>
        <fullName evidence="4">Glutamate-1-semialdehyde 2,1-aminomutase</fullName>
    </submittedName>
</protein>
<dbReference type="Gene3D" id="3.90.1150.10">
    <property type="entry name" value="Aspartate Aminotransferase, domain 1"/>
    <property type="match status" value="1"/>
</dbReference>
<evidence type="ECO:0000256" key="2">
    <source>
        <dbReference type="ARBA" id="ARBA00022898"/>
    </source>
</evidence>
<evidence type="ECO:0000256" key="3">
    <source>
        <dbReference type="RuleBase" id="RU003560"/>
    </source>
</evidence>
<evidence type="ECO:0000313" key="4">
    <source>
        <dbReference type="EMBL" id="RKF50268.1"/>
    </source>
</evidence>
<reference evidence="4 5" key="1">
    <citation type="submission" date="2016-07" db="EMBL/GenBank/DDBJ databases">
        <title>Genome analysis of Burkholderia fungorum ES3-20.</title>
        <authorList>
            <person name="Xu D."/>
            <person name="Yao R."/>
            <person name="Zheng S."/>
        </authorList>
    </citation>
    <scope>NUCLEOTIDE SEQUENCE [LARGE SCALE GENOMIC DNA]</scope>
    <source>
        <strain evidence="4 5">ES3-20</strain>
    </source>
</reference>
<proteinExistence type="inferred from homology"/>
<dbReference type="InterPro" id="IPR015422">
    <property type="entry name" value="PyrdxlP-dep_Trfase_small"/>
</dbReference>
<gene>
    <name evidence="4" type="ORF">BCY88_15105</name>
</gene>
<dbReference type="EMBL" id="MCAS01000002">
    <property type="protein sequence ID" value="RKF50268.1"/>
    <property type="molecule type" value="Genomic_DNA"/>
</dbReference>
<dbReference type="InterPro" id="IPR015421">
    <property type="entry name" value="PyrdxlP-dep_Trfase_major"/>
</dbReference>
<dbReference type="SUPFAM" id="SSF53383">
    <property type="entry name" value="PLP-dependent transferases"/>
    <property type="match status" value="1"/>
</dbReference>
<dbReference type="Pfam" id="PF00202">
    <property type="entry name" value="Aminotran_3"/>
    <property type="match status" value="1"/>
</dbReference>
<dbReference type="GO" id="GO:0008483">
    <property type="term" value="F:transaminase activity"/>
    <property type="evidence" value="ECO:0007669"/>
    <property type="project" value="InterPro"/>
</dbReference>
<dbReference type="InterPro" id="IPR005814">
    <property type="entry name" value="Aminotrans_3"/>
</dbReference>